<evidence type="ECO:0000256" key="1">
    <source>
        <dbReference type="SAM" id="MobiDB-lite"/>
    </source>
</evidence>
<sequence>MLLRFLICVFLFAPFTIGCSGSSENRVIDTSERRRLTPEEKAERMGAMDSEATDISEAEDSE</sequence>
<feature type="region of interest" description="Disordered" evidence="1">
    <location>
        <begin position="28"/>
        <end position="62"/>
    </location>
</feature>
<dbReference type="Proteomes" id="UP001202961">
    <property type="component" value="Unassembled WGS sequence"/>
</dbReference>
<dbReference type="PROSITE" id="PS51257">
    <property type="entry name" value="PROKAR_LIPOPROTEIN"/>
    <property type="match status" value="1"/>
</dbReference>
<organism evidence="2 3">
    <name type="scientific">Aporhodopirellula aestuarii</name>
    <dbReference type="NCBI Taxonomy" id="2950107"/>
    <lineage>
        <taxon>Bacteria</taxon>
        <taxon>Pseudomonadati</taxon>
        <taxon>Planctomycetota</taxon>
        <taxon>Planctomycetia</taxon>
        <taxon>Pirellulales</taxon>
        <taxon>Pirellulaceae</taxon>
        <taxon>Aporhodopirellula</taxon>
    </lineage>
</organism>
<keyword evidence="3" id="KW-1185">Reference proteome</keyword>
<accession>A0ABT0TWL3</accession>
<dbReference type="EMBL" id="JAMQBK010000001">
    <property type="protein sequence ID" value="MCM2369022.1"/>
    <property type="molecule type" value="Genomic_DNA"/>
</dbReference>
<evidence type="ECO:0000313" key="3">
    <source>
        <dbReference type="Proteomes" id="UP001202961"/>
    </source>
</evidence>
<reference evidence="2 3" key="1">
    <citation type="journal article" date="2022" name="Syst. Appl. Microbiol.">
        <title>Rhodopirellula aestuarii sp. nov., a novel member of the genus Rhodopirellula isolated from brackish sediments collected in the Tagus River estuary, Portugal.</title>
        <authorList>
            <person name="Vitorino I.R."/>
            <person name="Klimek D."/>
            <person name="Calusinska M."/>
            <person name="Lobo-da-Cunha A."/>
            <person name="Vasconcelos V."/>
            <person name="Lage O.M."/>
        </authorList>
    </citation>
    <scope>NUCLEOTIDE SEQUENCE [LARGE SCALE GENOMIC DNA]</scope>
    <source>
        <strain evidence="2 3">ICT_H3.1</strain>
    </source>
</reference>
<name>A0ABT0TWL3_9BACT</name>
<evidence type="ECO:0008006" key="4">
    <source>
        <dbReference type="Google" id="ProtNLM"/>
    </source>
</evidence>
<feature type="compositionally biased region" description="Acidic residues" evidence="1">
    <location>
        <begin position="51"/>
        <end position="62"/>
    </location>
</feature>
<protein>
    <recommendedName>
        <fullName evidence="4">Secreted protein</fullName>
    </recommendedName>
</protein>
<comment type="caution">
    <text evidence="2">The sequence shown here is derived from an EMBL/GenBank/DDBJ whole genome shotgun (WGS) entry which is preliminary data.</text>
</comment>
<dbReference type="RefSeq" id="WP_250926697.1">
    <property type="nucleotide sequence ID" value="NZ_JAMQBK010000001.1"/>
</dbReference>
<evidence type="ECO:0000313" key="2">
    <source>
        <dbReference type="EMBL" id="MCM2369022.1"/>
    </source>
</evidence>
<feature type="compositionally biased region" description="Basic and acidic residues" evidence="1">
    <location>
        <begin position="28"/>
        <end position="46"/>
    </location>
</feature>
<gene>
    <name evidence="2" type="ORF">NB063_00140</name>
</gene>
<proteinExistence type="predicted"/>